<evidence type="ECO:0000256" key="4">
    <source>
        <dbReference type="ARBA" id="ARBA00022840"/>
    </source>
</evidence>
<keyword evidence="2 7" id="KW-0436">Ligase</keyword>
<evidence type="ECO:0000259" key="5">
    <source>
        <dbReference type="Pfam" id="PF00501"/>
    </source>
</evidence>
<accession>A0ABD5CP99</accession>
<evidence type="ECO:0000313" key="8">
    <source>
        <dbReference type="Proteomes" id="UP001245184"/>
    </source>
</evidence>
<name>A0ABD5CP99_9BURK</name>
<dbReference type="GO" id="GO:0005524">
    <property type="term" value="F:ATP binding"/>
    <property type="evidence" value="ECO:0007669"/>
    <property type="project" value="UniProtKB-KW"/>
</dbReference>
<sequence length="610" mass="66619">MNPLATSDACMWQPISRRRGGLTNPGKPDAMRDRLLARLARIARRNGSHGQATASNVDTMCVSFLVRLAMLPADCHSYDDAKQSFNWRIPACYNIARDVCDKWADGSNRLALVVENADRTQTRFTFDDLKRLSIRFGNALQAQGVQRGDRVAIFVRQSVEAAIAHLAAYRIGCIAVPLFALFGTEALGYRLANSGASAIVVDQEGAAKLAGIRDGLPALRLVFSIDGANPTFWTAIDNASDAEPQITTSADDPAIIIYTSGTTGKPKGALHAHRVLLGHLPGVEMSQQCFPQSATLMWTPADWAWIGGLFDVLLPAWHHGVPVLACRFDKFDGDAAFDLLERHRVSHTFLPPTAIKMMRGAVSHRPRQLTLQSVASGGEPLGKELLAWGRATLGVTINEFYGQTECNMVLSSCARWFEPCAGAIGQAVPGHDVAVIGEQGQRLPRGESGSIAIAGPDPVMFLGYWQDDESTRLKFRNGFLVTGDLGWQDEAGFFHFVGRDDDVITCGGYRIGPCSIEDTLLNHPAVRYVAVVGAPDPQRTEIVCAFIVLKPPYRGDDALMAELQRHVRTKLAAHEYPRKVYFVDELPMTSTGKVVRKALREKLNRAPGSC</sequence>
<evidence type="ECO:0000256" key="2">
    <source>
        <dbReference type="ARBA" id="ARBA00022598"/>
    </source>
</evidence>
<dbReference type="InterPro" id="IPR049515">
    <property type="entry name" value="MACS_put"/>
</dbReference>
<dbReference type="FunFam" id="3.40.50.12780:FF:000063">
    <property type="entry name" value="Acetyl-coenzyme A synthetase"/>
    <property type="match status" value="1"/>
</dbReference>
<evidence type="ECO:0000313" key="7">
    <source>
        <dbReference type="EMBL" id="MDR6207009.1"/>
    </source>
</evidence>
<feature type="domain" description="AMP-binding enzyme C-terminal" evidence="6">
    <location>
        <begin position="516"/>
        <end position="593"/>
    </location>
</feature>
<dbReference type="PANTHER" id="PTHR43605">
    <property type="entry name" value="ACYL-COENZYME A SYNTHETASE"/>
    <property type="match status" value="1"/>
</dbReference>
<organism evidence="7 8">
    <name type="scientific">Paraburkholderia graminis</name>
    <dbReference type="NCBI Taxonomy" id="60548"/>
    <lineage>
        <taxon>Bacteria</taxon>
        <taxon>Pseudomonadati</taxon>
        <taxon>Pseudomonadota</taxon>
        <taxon>Betaproteobacteria</taxon>
        <taxon>Burkholderiales</taxon>
        <taxon>Burkholderiaceae</taxon>
        <taxon>Paraburkholderia</taxon>
    </lineage>
</organism>
<evidence type="ECO:0000259" key="6">
    <source>
        <dbReference type="Pfam" id="PF13193"/>
    </source>
</evidence>
<dbReference type="InterPro" id="IPR051087">
    <property type="entry name" value="Mitochondrial_ACSM"/>
</dbReference>
<gene>
    <name evidence="7" type="ORF">QF025_005729</name>
</gene>
<dbReference type="InterPro" id="IPR025110">
    <property type="entry name" value="AMP-bd_C"/>
</dbReference>
<comment type="caution">
    <text evidence="7">The sequence shown here is derived from an EMBL/GenBank/DDBJ whole genome shotgun (WGS) entry which is preliminary data.</text>
</comment>
<dbReference type="PANTHER" id="PTHR43605:SF10">
    <property type="entry name" value="ACYL-COA SYNTHETASE MEDIUM CHAIN FAMILY MEMBER 3"/>
    <property type="match status" value="1"/>
</dbReference>
<dbReference type="SUPFAM" id="SSF56801">
    <property type="entry name" value="Acetyl-CoA synthetase-like"/>
    <property type="match status" value="1"/>
</dbReference>
<dbReference type="Gene3D" id="3.40.50.12780">
    <property type="entry name" value="N-terminal domain of ligase-like"/>
    <property type="match status" value="1"/>
</dbReference>
<dbReference type="GO" id="GO:0003987">
    <property type="term" value="F:acetate-CoA ligase activity"/>
    <property type="evidence" value="ECO:0007669"/>
    <property type="project" value="UniProtKB-EC"/>
</dbReference>
<comment type="similarity">
    <text evidence="1">Belongs to the ATP-dependent AMP-binding enzyme family.</text>
</comment>
<dbReference type="EMBL" id="JAVIZN010000002">
    <property type="protein sequence ID" value="MDR6207009.1"/>
    <property type="molecule type" value="Genomic_DNA"/>
</dbReference>
<dbReference type="Pfam" id="PF13193">
    <property type="entry name" value="AMP-binding_C"/>
    <property type="match status" value="1"/>
</dbReference>
<protein>
    <submittedName>
        <fullName evidence="7">Acetyl-CoA synthetase</fullName>
        <ecNumber evidence="7">6.2.1.1</ecNumber>
    </submittedName>
</protein>
<dbReference type="Gene3D" id="3.30.300.30">
    <property type="match status" value="1"/>
</dbReference>
<keyword evidence="4" id="KW-0067">ATP-binding</keyword>
<feature type="domain" description="AMP-dependent synthetase/ligase" evidence="5">
    <location>
        <begin position="108"/>
        <end position="465"/>
    </location>
</feature>
<dbReference type="EC" id="6.2.1.1" evidence="7"/>
<dbReference type="CDD" id="cd05971">
    <property type="entry name" value="MACS_like_3"/>
    <property type="match status" value="1"/>
</dbReference>
<dbReference type="InterPro" id="IPR045851">
    <property type="entry name" value="AMP-bd_C_sf"/>
</dbReference>
<evidence type="ECO:0000256" key="3">
    <source>
        <dbReference type="ARBA" id="ARBA00022741"/>
    </source>
</evidence>
<dbReference type="InterPro" id="IPR020845">
    <property type="entry name" value="AMP-binding_CS"/>
</dbReference>
<dbReference type="InterPro" id="IPR042099">
    <property type="entry name" value="ANL_N_sf"/>
</dbReference>
<reference evidence="7 8" key="1">
    <citation type="submission" date="2023-08" db="EMBL/GenBank/DDBJ databases">
        <title>Genome sequencing of plant associated microbes to promote plant fitness in Sorghum bicolor and Oryza sativa.</title>
        <authorList>
            <person name="Coleman-Derr D."/>
        </authorList>
    </citation>
    <scope>NUCLEOTIDE SEQUENCE [LARGE SCALE GENOMIC DNA]</scope>
    <source>
        <strain evidence="7 8">SLBN-33</strain>
    </source>
</reference>
<proteinExistence type="inferred from homology"/>
<dbReference type="InterPro" id="IPR000873">
    <property type="entry name" value="AMP-dep_synth/lig_dom"/>
</dbReference>
<dbReference type="Pfam" id="PF00501">
    <property type="entry name" value="AMP-binding"/>
    <property type="match status" value="1"/>
</dbReference>
<dbReference type="AlphaFoldDB" id="A0ABD5CP99"/>
<keyword evidence="3" id="KW-0547">Nucleotide-binding</keyword>
<dbReference type="Proteomes" id="UP001245184">
    <property type="component" value="Unassembled WGS sequence"/>
</dbReference>
<dbReference type="PROSITE" id="PS00455">
    <property type="entry name" value="AMP_BINDING"/>
    <property type="match status" value="1"/>
</dbReference>
<evidence type="ECO:0000256" key="1">
    <source>
        <dbReference type="ARBA" id="ARBA00006432"/>
    </source>
</evidence>